<dbReference type="GO" id="GO:0005737">
    <property type="term" value="C:cytoplasm"/>
    <property type="evidence" value="ECO:0007669"/>
    <property type="project" value="TreeGrafter"/>
</dbReference>
<evidence type="ECO:0000313" key="6">
    <source>
        <dbReference type="EMBL" id="AOV07411.1"/>
    </source>
</evidence>
<comment type="similarity">
    <text evidence="1">Belongs to the cytidine and deoxycytidylate deaminase family.</text>
</comment>
<proteinExistence type="inferred from homology"/>
<evidence type="ECO:0000256" key="2">
    <source>
        <dbReference type="ARBA" id="ARBA00022723"/>
    </source>
</evidence>
<reference evidence="6 7" key="1">
    <citation type="submission" date="2016-09" db="EMBL/GenBank/DDBJ databases">
        <title>Complete genome sequence of the Lysinibacillus sphaericus LMG 22257, a specie of Bacillus with ureolytic activity that can effectively biodeposit calcium carbonate.</title>
        <authorList>
            <person name="Yan W."/>
        </authorList>
    </citation>
    <scope>NUCLEOTIDE SEQUENCE [LARGE SCALE GENOMIC DNA]</scope>
    <source>
        <strain evidence="6 7">LMG 22257</strain>
    </source>
</reference>
<name>A0A1D8JFC7_9BACL</name>
<dbReference type="InterPro" id="IPR016193">
    <property type="entry name" value="Cytidine_deaminase-like"/>
</dbReference>
<dbReference type="AlphaFoldDB" id="A0A1D8JFC7"/>
<dbReference type="PANTHER" id="PTHR11086">
    <property type="entry name" value="DEOXYCYTIDYLATE DEAMINASE-RELATED"/>
    <property type="match status" value="1"/>
</dbReference>
<organism evidence="6 7">
    <name type="scientific">Sporosarcina ureilytica</name>
    <dbReference type="NCBI Taxonomy" id="298596"/>
    <lineage>
        <taxon>Bacteria</taxon>
        <taxon>Bacillati</taxon>
        <taxon>Bacillota</taxon>
        <taxon>Bacilli</taxon>
        <taxon>Bacillales</taxon>
        <taxon>Caryophanaceae</taxon>
        <taxon>Sporosarcina</taxon>
    </lineage>
</organism>
<evidence type="ECO:0000256" key="1">
    <source>
        <dbReference type="ARBA" id="ARBA00006576"/>
    </source>
</evidence>
<keyword evidence="4" id="KW-0862">Zinc</keyword>
<keyword evidence="2" id="KW-0479">Metal-binding</keyword>
<feature type="domain" description="CMP/dCMP-type deaminase" evidence="5">
    <location>
        <begin position="11"/>
        <end position="137"/>
    </location>
</feature>
<dbReference type="InterPro" id="IPR016192">
    <property type="entry name" value="APOBEC/CMP_deaminase_Zn-bd"/>
</dbReference>
<evidence type="ECO:0000256" key="3">
    <source>
        <dbReference type="ARBA" id="ARBA00022801"/>
    </source>
</evidence>
<dbReference type="EMBL" id="CP017560">
    <property type="protein sequence ID" value="AOV07411.1"/>
    <property type="molecule type" value="Genomic_DNA"/>
</dbReference>
<dbReference type="Proteomes" id="UP000185746">
    <property type="component" value="Chromosome"/>
</dbReference>
<dbReference type="Pfam" id="PF00383">
    <property type="entry name" value="dCMP_cyt_deam_1"/>
    <property type="match status" value="1"/>
</dbReference>
<evidence type="ECO:0000256" key="4">
    <source>
        <dbReference type="ARBA" id="ARBA00022833"/>
    </source>
</evidence>
<dbReference type="InterPro" id="IPR002125">
    <property type="entry name" value="CMP_dCMP_dom"/>
</dbReference>
<dbReference type="Gene3D" id="3.40.140.10">
    <property type="entry name" value="Cytidine Deaminase, domain 2"/>
    <property type="match status" value="1"/>
</dbReference>
<dbReference type="PROSITE" id="PS00903">
    <property type="entry name" value="CYT_DCMP_DEAMINASES_1"/>
    <property type="match status" value="1"/>
</dbReference>
<keyword evidence="7" id="KW-1185">Reference proteome</keyword>
<dbReference type="GO" id="GO:0008270">
    <property type="term" value="F:zinc ion binding"/>
    <property type="evidence" value="ECO:0007669"/>
    <property type="project" value="InterPro"/>
</dbReference>
<dbReference type="PROSITE" id="PS51747">
    <property type="entry name" value="CYT_DCMP_DEAMINASES_2"/>
    <property type="match status" value="1"/>
</dbReference>
<protein>
    <submittedName>
        <fullName evidence="6">Cell division protein DedD</fullName>
    </submittedName>
</protein>
<keyword evidence="3" id="KW-0378">Hydrolase</keyword>
<dbReference type="KEGG" id="surl:BI350_07580"/>
<evidence type="ECO:0000259" key="5">
    <source>
        <dbReference type="PROSITE" id="PS51747"/>
    </source>
</evidence>
<keyword evidence="6" id="KW-0131">Cell cycle</keyword>
<evidence type="ECO:0000313" key="7">
    <source>
        <dbReference type="Proteomes" id="UP000185746"/>
    </source>
</evidence>
<dbReference type="InterPro" id="IPR015517">
    <property type="entry name" value="dCMP_deaminase-rel"/>
</dbReference>
<sequence>MREGGFYLITAKDLSYMAMAEKISKKATCNLLNVGCVIVNNNIVVSTGWNAAVKGYKPCDEVGHVMSNDGRCVRQVHAETNAILATNDIDDLQGATVYVTLEPCDNCTKLLNQCGIKKVIYKKRFKNPFNMHFIEPMEWICLEDIDS</sequence>
<keyword evidence="6" id="KW-0132">Cell division</keyword>
<gene>
    <name evidence="6" type="ORF">BI350_07580</name>
</gene>
<dbReference type="GO" id="GO:0051301">
    <property type="term" value="P:cell division"/>
    <property type="evidence" value="ECO:0007669"/>
    <property type="project" value="UniProtKB-KW"/>
</dbReference>
<dbReference type="SUPFAM" id="SSF53927">
    <property type="entry name" value="Cytidine deaminase-like"/>
    <property type="match status" value="1"/>
</dbReference>
<dbReference type="PANTHER" id="PTHR11086:SF18">
    <property type="entry name" value="DEOXYCYTIDYLATE DEAMINASE"/>
    <property type="match status" value="1"/>
</dbReference>
<dbReference type="GO" id="GO:0004132">
    <property type="term" value="F:dCMP deaminase activity"/>
    <property type="evidence" value="ECO:0007669"/>
    <property type="project" value="TreeGrafter"/>
</dbReference>
<accession>A0A1D8JFC7</accession>